<reference evidence="1 2" key="1">
    <citation type="submission" date="2019-08" db="EMBL/GenBank/DDBJ databases">
        <title>Whole genome of Aphis craccivora.</title>
        <authorList>
            <person name="Voronova N.V."/>
            <person name="Shulinski R.S."/>
            <person name="Bandarenka Y.V."/>
            <person name="Zhorov D.G."/>
            <person name="Warner D."/>
        </authorList>
    </citation>
    <scope>NUCLEOTIDE SEQUENCE [LARGE SCALE GENOMIC DNA]</scope>
    <source>
        <strain evidence="1">180601</strain>
        <tissue evidence="1">Whole Body</tissue>
    </source>
</reference>
<proteinExistence type="predicted"/>
<dbReference type="AlphaFoldDB" id="A0A6G0Y480"/>
<comment type="caution">
    <text evidence="1">The sequence shown here is derived from an EMBL/GenBank/DDBJ whole genome shotgun (WGS) entry which is preliminary data.</text>
</comment>
<evidence type="ECO:0000313" key="2">
    <source>
        <dbReference type="Proteomes" id="UP000478052"/>
    </source>
</evidence>
<keyword evidence="2" id="KW-1185">Reference proteome</keyword>
<name>A0A6G0Y480_APHCR</name>
<dbReference type="OrthoDB" id="6155932at2759"/>
<dbReference type="EMBL" id="VUJU01006383">
    <property type="protein sequence ID" value="KAF0748676.1"/>
    <property type="molecule type" value="Genomic_DNA"/>
</dbReference>
<accession>A0A6G0Y480</accession>
<dbReference type="Proteomes" id="UP000478052">
    <property type="component" value="Unassembled WGS sequence"/>
</dbReference>
<protein>
    <submittedName>
        <fullName evidence="1">SWIM-type domain-containing protein</fullName>
    </submittedName>
</protein>
<organism evidence="1 2">
    <name type="scientific">Aphis craccivora</name>
    <name type="common">Cowpea aphid</name>
    <dbReference type="NCBI Taxonomy" id="307492"/>
    <lineage>
        <taxon>Eukaryota</taxon>
        <taxon>Metazoa</taxon>
        <taxon>Ecdysozoa</taxon>
        <taxon>Arthropoda</taxon>
        <taxon>Hexapoda</taxon>
        <taxon>Insecta</taxon>
        <taxon>Pterygota</taxon>
        <taxon>Neoptera</taxon>
        <taxon>Paraneoptera</taxon>
        <taxon>Hemiptera</taxon>
        <taxon>Sternorrhyncha</taxon>
        <taxon>Aphidomorpha</taxon>
        <taxon>Aphidoidea</taxon>
        <taxon>Aphididae</taxon>
        <taxon>Aphidini</taxon>
        <taxon>Aphis</taxon>
        <taxon>Aphis</taxon>
    </lineage>
</organism>
<gene>
    <name evidence="1" type="ORF">FWK35_00018983</name>
</gene>
<evidence type="ECO:0000313" key="1">
    <source>
        <dbReference type="EMBL" id="KAF0748676.1"/>
    </source>
</evidence>
<sequence length="210" mass="24098">MTAASWIKLHCVHEFFKEELKLLKRGENAYDSGHDKKCVFLNNNLKGVIKASMREQTYNVEIFFSDIGDITQAHCNCARGQVRYHHMATLLIYAYKNISVTSAGCSWSKKIPPPLVSTKTIDELYPVPQDKVDYCPIKINDDNTLKSDFEKCSDKQQYLLDKVSINNDDFVKLTLNTVGQDLNSLWLVKRRYRITAIIILVEDKTIQTVS</sequence>